<reference evidence="3" key="2">
    <citation type="submission" date="2025-08" db="UniProtKB">
        <authorList>
            <consortium name="Ensembl"/>
        </authorList>
    </citation>
    <scope>IDENTIFICATION</scope>
</reference>
<proteinExistence type="predicted"/>
<dbReference type="HOGENOM" id="CLU_043601_0_0_1"/>
<evidence type="ECO:0000313" key="4">
    <source>
        <dbReference type="Proteomes" id="UP000008672"/>
    </source>
</evidence>
<dbReference type="PANTHER" id="PTHR16095">
    <property type="entry name" value="TRANSMEMBRANE PROTEIN 143 FAMILY MEMBER"/>
    <property type="match status" value="1"/>
</dbReference>
<dbReference type="Bgee" id="ENSLACG00000001897">
    <property type="expression patterns" value="Expressed in post-anal tail muscle and 4 other cell types or tissues"/>
</dbReference>
<name>H2ZXK0_LATCH</name>
<dbReference type="GeneTree" id="ENSGT00940000154315"/>
<dbReference type="InterPro" id="IPR022227">
    <property type="entry name" value="DUF3754"/>
</dbReference>
<evidence type="ECO:0000313" key="3">
    <source>
        <dbReference type="Ensembl" id="ENSLACP00000002121.1"/>
    </source>
</evidence>
<protein>
    <submittedName>
        <fullName evidence="3">Transmembrane protein 143</fullName>
    </submittedName>
</protein>
<dbReference type="Proteomes" id="UP000008672">
    <property type="component" value="Unassembled WGS sequence"/>
</dbReference>
<dbReference type="OMA" id="RFHADEA"/>
<dbReference type="eggNOG" id="ENOG502QR4I">
    <property type="taxonomic scope" value="Eukaryota"/>
</dbReference>
<evidence type="ECO:0000256" key="1">
    <source>
        <dbReference type="ARBA" id="ARBA00022553"/>
    </source>
</evidence>
<feature type="transmembrane region" description="Helical" evidence="2">
    <location>
        <begin position="299"/>
        <end position="317"/>
    </location>
</feature>
<evidence type="ECO:0000256" key="2">
    <source>
        <dbReference type="SAM" id="Phobius"/>
    </source>
</evidence>
<reference evidence="3" key="3">
    <citation type="submission" date="2025-09" db="UniProtKB">
        <authorList>
            <consortium name="Ensembl"/>
        </authorList>
    </citation>
    <scope>IDENTIFICATION</scope>
</reference>
<dbReference type="FunCoup" id="H2ZXK0">
    <property type="interactions" value="518"/>
</dbReference>
<keyword evidence="2" id="KW-0812">Transmembrane</keyword>
<dbReference type="PANTHER" id="PTHR16095:SF10">
    <property type="entry name" value="TRANSMEMBRANE PROTEIN 143"/>
    <property type="match status" value="1"/>
</dbReference>
<keyword evidence="4" id="KW-1185">Reference proteome</keyword>
<keyword evidence="1" id="KW-0597">Phosphoprotein</keyword>
<feature type="transmembrane region" description="Helical" evidence="2">
    <location>
        <begin position="273"/>
        <end position="293"/>
    </location>
</feature>
<reference evidence="4" key="1">
    <citation type="submission" date="2011-08" db="EMBL/GenBank/DDBJ databases">
        <title>The draft genome of Latimeria chalumnae.</title>
        <authorList>
            <person name="Di Palma F."/>
            <person name="Alfoldi J."/>
            <person name="Johnson J."/>
            <person name="Berlin A."/>
            <person name="Gnerre S."/>
            <person name="Jaffe D."/>
            <person name="MacCallum I."/>
            <person name="Young S."/>
            <person name="Walker B.J."/>
            <person name="Lander E."/>
            <person name="Lindblad-Toh K."/>
        </authorList>
    </citation>
    <scope>NUCLEOTIDE SEQUENCE [LARGE SCALE GENOMIC DNA]</scope>
    <source>
        <strain evidence="4">Wild caught</strain>
    </source>
</reference>
<accession>H2ZXK0</accession>
<dbReference type="Pfam" id="PF12576">
    <property type="entry name" value="DUF3754"/>
    <property type="match status" value="1"/>
</dbReference>
<dbReference type="InParanoid" id="H2ZXK0"/>
<dbReference type="Ensembl" id="ENSLACT00000002137.1">
    <property type="protein sequence ID" value="ENSLACP00000002121.1"/>
    <property type="gene ID" value="ENSLACG00000001897.1"/>
</dbReference>
<dbReference type="GO" id="GO:0005739">
    <property type="term" value="C:mitochondrion"/>
    <property type="evidence" value="ECO:0007669"/>
    <property type="project" value="TreeGrafter"/>
</dbReference>
<organism evidence="3 4">
    <name type="scientific">Latimeria chalumnae</name>
    <name type="common">Coelacanth</name>
    <dbReference type="NCBI Taxonomy" id="7897"/>
    <lineage>
        <taxon>Eukaryota</taxon>
        <taxon>Metazoa</taxon>
        <taxon>Chordata</taxon>
        <taxon>Craniata</taxon>
        <taxon>Vertebrata</taxon>
        <taxon>Euteleostomi</taxon>
        <taxon>Coelacanthiformes</taxon>
        <taxon>Coelacanthidae</taxon>
        <taxon>Latimeria</taxon>
    </lineage>
</organism>
<dbReference type="AlphaFoldDB" id="H2ZXK0"/>
<dbReference type="EMBL" id="AFYH01209926">
    <property type="status" value="NOT_ANNOTATED_CDS"/>
    <property type="molecule type" value="Genomic_DNA"/>
</dbReference>
<gene>
    <name evidence="3" type="primary">TMEM143</name>
</gene>
<keyword evidence="2" id="KW-1133">Transmembrane helix</keyword>
<dbReference type="EMBL" id="AFYH01209928">
    <property type="status" value="NOT_ANNOTATED_CDS"/>
    <property type="molecule type" value="Genomic_DNA"/>
</dbReference>
<keyword evidence="2" id="KW-0472">Membrane</keyword>
<dbReference type="STRING" id="7897.ENSLACP00000002121"/>
<dbReference type="EMBL" id="AFYH01209927">
    <property type="status" value="NOT_ANNOTATED_CDS"/>
    <property type="molecule type" value="Genomic_DNA"/>
</dbReference>
<sequence>VTTKVWLRIQSNSCSMLCSTRLHCVRTLPVPCRGMRKIAAWLADYRKKKALGGPQDWKLQYQEKFIPFSKRDLVRMLTEFFYVLPDNRMAFLSFVEQADTSLLRQYHSTLEELKSLYDPLNPDRDTFPEISLTEVERSSLETRLLNSMADVVKQANFNVMSEDTIAYALLQDHPQDRLQVRVNLESYEYMKFWALGERLGPLPSHIISRSRAAWNLFGKIPPSQRRYFKRVLVVARMKGSHMILKSFKDIPLEALEFLLPEVQVRTSLFAKTFLYTTLAIGGVAIFINVGMVMLAEIKIGGFLFISLFGGFMAYRSWRAITQHRNARLLELSNTLYYRSTSNNMELLVALVERAREEHAKEIILVYAFLQALHNMDEVQPILTVEDLGKIWGFHRIFL</sequence>